<reference evidence="2" key="1">
    <citation type="submission" date="2023-06" db="EMBL/GenBank/DDBJ databases">
        <title>Black Yeasts Isolated from many extreme environments.</title>
        <authorList>
            <person name="Coleine C."/>
            <person name="Stajich J.E."/>
            <person name="Selbmann L."/>
        </authorList>
    </citation>
    <scope>NUCLEOTIDE SEQUENCE</scope>
    <source>
        <strain evidence="2">CCFEE 5200</strain>
    </source>
</reference>
<evidence type="ECO:0000313" key="2">
    <source>
        <dbReference type="EMBL" id="KAK1002370.1"/>
    </source>
</evidence>
<gene>
    <name evidence="2" type="primary">HEM15_1</name>
    <name evidence="2" type="ORF">LTR91_005054</name>
</gene>
<evidence type="ECO:0000256" key="1">
    <source>
        <dbReference type="SAM" id="MobiDB-lite"/>
    </source>
</evidence>
<proteinExistence type="predicted"/>
<evidence type="ECO:0000313" key="3">
    <source>
        <dbReference type="Proteomes" id="UP001175353"/>
    </source>
</evidence>
<name>A0AAN6KU75_9PEZI</name>
<comment type="caution">
    <text evidence="2">The sequence shown here is derived from an EMBL/GenBank/DDBJ whole genome shotgun (WGS) entry which is preliminary data.</text>
</comment>
<dbReference type="Proteomes" id="UP001175353">
    <property type="component" value="Unassembled WGS sequence"/>
</dbReference>
<dbReference type="EMBL" id="JAUJLE010000031">
    <property type="protein sequence ID" value="KAK1002370.1"/>
    <property type="molecule type" value="Genomic_DNA"/>
</dbReference>
<feature type="region of interest" description="Disordered" evidence="1">
    <location>
        <begin position="1"/>
        <end position="32"/>
    </location>
</feature>
<keyword evidence="3" id="KW-1185">Reference proteome</keyword>
<protein>
    <submittedName>
        <fullName evidence="2">Ferrochelatase hem15</fullName>
    </submittedName>
</protein>
<organism evidence="2 3">
    <name type="scientific">Friedmanniomyces endolithicus</name>
    <dbReference type="NCBI Taxonomy" id="329885"/>
    <lineage>
        <taxon>Eukaryota</taxon>
        <taxon>Fungi</taxon>
        <taxon>Dikarya</taxon>
        <taxon>Ascomycota</taxon>
        <taxon>Pezizomycotina</taxon>
        <taxon>Dothideomycetes</taxon>
        <taxon>Dothideomycetidae</taxon>
        <taxon>Mycosphaerellales</taxon>
        <taxon>Teratosphaeriaceae</taxon>
        <taxon>Friedmanniomyces</taxon>
    </lineage>
</organism>
<sequence>MATAMFQKLRLTKQTSQPTRKDSILPSSPVGPPSAASLLGLPPELRNAIYEGLARDTALTLALKPRRSKRPHPICGLLLASKQIYGEFRPLLLASARISIPIADFDFGTVIRAVEAISQDDLRALAANRRFYLTLFMAHAPKQTDLEGLAAWLGYRAEAEQDKDAPPTDQVPLHTLRFRYDAKIDPARSMVSRRNMRVALLTALIRKIAALGGHKNHTVEKRRMMRDLYRCKDELMGVERRADGELEKDIALTASTIDSPFFGFQGSSGVPVGGY</sequence>
<dbReference type="AlphaFoldDB" id="A0AAN6KU75"/>
<accession>A0AAN6KU75</accession>